<reference evidence="3" key="1">
    <citation type="submission" date="2022-05" db="EMBL/GenBank/DDBJ databases">
        <authorList>
            <person name="Sun X."/>
        </authorList>
    </citation>
    <scope>NUCLEOTIDE SEQUENCE</scope>
    <source>
        <strain evidence="3">Ai-910</strain>
    </source>
</reference>
<dbReference type="PANTHER" id="PTHR30576">
    <property type="entry name" value="COLANIC BIOSYNTHESIS UDP-GLUCOSE LIPID CARRIER TRANSFERASE"/>
    <property type="match status" value="1"/>
</dbReference>
<evidence type="ECO:0000259" key="2">
    <source>
        <dbReference type="Pfam" id="PF02397"/>
    </source>
</evidence>
<keyword evidence="3" id="KW-0808">Transferase</keyword>
<gene>
    <name evidence="3" type="ORF">M9189_10460</name>
</gene>
<organism evidence="3 4">
    <name type="scientific">Xiashengella succiniciproducens</name>
    <dbReference type="NCBI Taxonomy" id="2949635"/>
    <lineage>
        <taxon>Bacteria</taxon>
        <taxon>Pseudomonadati</taxon>
        <taxon>Bacteroidota</taxon>
        <taxon>Bacteroidia</taxon>
        <taxon>Marinilabiliales</taxon>
        <taxon>Marinilabiliaceae</taxon>
        <taxon>Xiashengella</taxon>
    </lineage>
</organism>
<sequence length="191" mass="21925">MKRCFDIVASCFGLLVLLPVLLALVVAVVVDSGFPVFFAQKRVGKGGRLFRIYKFRSMSVSKAAAEGSFDAGNTRRVTRIGRMLRKTKLDELPQLWNVLIGDMSLVGPRPEVQKWVEAYPERWRFVHSIRPGITDNASLEFRNEEEILAASTDPEETYRDMVLPRKLDLYEDYVRNHSLLGDIRIIFRTIF</sequence>
<dbReference type="PANTHER" id="PTHR30576:SF20">
    <property type="entry name" value="QUINOVOSAMINEPHOSPHOTRANSFERAE-RELATED"/>
    <property type="match status" value="1"/>
</dbReference>
<dbReference type="KEGG" id="alkq:M9189_10460"/>
<evidence type="ECO:0000313" key="4">
    <source>
        <dbReference type="Proteomes" id="UP001056426"/>
    </source>
</evidence>
<dbReference type="AlphaFoldDB" id="A0A9J6ZN23"/>
<dbReference type="InterPro" id="IPR003362">
    <property type="entry name" value="Bact_transf"/>
</dbReference>
<dbReference type="RefSeq" id="WP_250723038.1">
    <property type="nucleotide sequence ID" value="NZ_CP098400.1"/>
</dbReference>
<reference evidence="3" key="2">
    <citation type="submission" date="2022-06" db="EMBL/GenBank/DDBJ databases">
        <title>Xiashengella guii gen. nov. sp. nov., a bacterium isolated form anaerobic digestion tank.</title>
        <authorList>
            <person name="Huang H."/>
        </authorList>
    </citation>
    <scope>NUCLEOTIDE SEQUENCE</scope>
    <source>
        <strain evidence="3">Ai-910</strain>
    </source>
</reference>
<evidence type="ECO:0000256" key="1">
    <source>
        <dbReference type="ARBA" id="ARBA00006464"/>
    </source>
</evidence>
<comment type="similarity">
    <text evidence="1">Belongs to the bacterial sugar transferase family.</text>
</comment>
<evidence type="ECO:0000313" key="3">
    <source>
        <dbReference type="EMBL" id="URW79276.1"/>
    </source>
</evidence>
<dbReference type="Pfam" id="PF02397">
    <property type="entry name" value="Bac_transf"/>
    <property type="match status" value="1"/>
</dbReference>
<protein>
    <submittedName>
        <fullName evidence="3">Sugar transferase</fullName>
    </submittedName>
</protein>
<proteinExistence type="inferred from homology"/>
<keyword evidence="4" id="KW-1185">Reference proteome</keyword>
<name>A0A9J6ZN23_9BACT</name>
<dbReference type="GO" id="GO:0016780">
    <property type="term" value="F:phosphotransferase activity, for other substituted phosphate groups"/>
    <property type="evidence" value="ECO:0007669"/>
    <property type="project" value="TreeGrafter"/>
</dbReference>
<feature type="domain" description="Bacterial sugar transferase" evidence="2">
    <location>
        <begin position="2"/>
        <end position="190"/>
    </location>
</feature>
<dbReference type="EMBL" id="CP098400">
    <property type="protein sequence ID" value="URW79276.1"/>
    <property type="molecule type" value="Genomic_DNA"/>
</dbReference>
<accession>A0A9J6ZN23</accession>
<dbReference type="Proteomes" id="UP001056426">
    <property type="component" value="Chromosome"/>
</dbReference>